<dbReference type="Pfam" id="PF13715">
    <property type="entry name" value="CarbopepD_reg_2"/>
    <property type="match status" value="1"/>
</dbReference>
<proteinExistence type="predicted"/>
<dbReference type="Gene3D" id="2.60.40.1120">
    <property type="entry name" value="Carboxypeptidase-like, regulatory domain"/>
    <property type="match status" value="1"/>
</dbReference>
<sequence>MKPKESGRFCDSCQKTVVDFTTMTDQQIGAYFSNQPKNVCGRFTAGQLNRDVVLAQNASNSVLKQRWLGLMTAGLLSWSSTQGQSTQLSEQSVLIGKRITPELSAKSEHIDQHETTVAKDSTWVIEGKVIAETDKAPLPGVYIIVKSTQQGTTTDANGTSKLTLPLQDDQFILRVMGIGFVSQEIEINPARKLPLAISLAEDSVALGQVVVTGTVCARKPTFFKRLKNRLRASR</sequence>
<protein>
    <submittedName>
        <fullName evidence="1">CarboxypepD_reg-like domain-containing protein</fullName>
    </submittedName>
</protein>
<dbReference type="InterPro" id="IPR008969">
    <property type="entry name" value="CarboxyPept-like_regulatory"/>
</dbReference>
<dbReference type="Proteomes" id="UP000198598">
    <property type="component" value="Unassembled WGS sequence"/>
</dbReference>
<gene>
    <name evidence="1" type="ORF">SAMN05216167_111139</name>
</gene>
<evidence type="ECO:0000313" key="2">
    <source>
        <dbReference type="Proteomes" id="UP000198598"/>
    </source>
</evidence>
<dbReference type="OrthoDB" id="7432683at2"/>
<dbReference type="SUPFAM" id="SSF49464">
    <property type="entry name" value="Carboxypeptidase regulatory domain-like"/>
    <property type="match status" value="1"/>
</dbReference>
<accession>A0A1I1YUF4</accession>
<dbReference type="AlphaFoldDB" id="A0A1I1YUF4"/>
<evidence type="ECO:0000313" key="1">
    <source>
        <dbReference type="EMBL" id="SFE21660.1"/>
    </source>
</evidence>
<dbReference type="RefSeq" id="WP_093830827.1">
    <property type="nucleotide sequence ID" value="NZ_FOLQ01000011.1"/>
</dbReference>
<keyword evidence="2" id="KW-1185">Reference proteome</keyword>
<dbReference type="STRING" id="662367.SAMN05216167_111139"/>
<organism evidence="1 2">
    <name type="scientific">Spirosoma endophyticum</name>
    <dbReference type="NCBI Taxonomy" id="662367"/>
    <lineage>
        <taxon>Bacteria</taxon>
        <taxon>Pseudomonadati</taxon>
        <taxon>Bacteroidota</taxon>
        <taxon>Cytophagia</taxon>
        <taxon>Cytophagales</taxon>
        <taxon>Cytophagaceae</taxon>
        <taxon>Spirosoma</taxon>
    </lineage>
</organism>
<reference evidence="1 2" key="1">
    <citation type="submission" date="2016-10" db="EMBL/GenBank/DDBJ databases">
        <authorList>
            <person name="de Groot N.N."/>
        </authorList>
    </citation>
    <scope>NUCLEOTIDE SEQUENCE [LARGE SCALE GENOMIC DNA]</scope>
    <source>
        <strain evidence="1 2">DSM 26130</strain>
    </source>
</reference>
<dbReference type="EMBL" id="FOLQ01000011">
    <property type="protein sequence ID" value="SFE21660.1"/>
    <property type="molecule type" value="Genomic_DNA"/>
</dbReference>
<name>A0A1I1YUF4_9BACT</name>